<accession>A0A1L9R6Z5</accession>
<dbReference type="EMBL" id="KV878217">
    <property type="protein sequence ID" value="OJJ30695.1"/>
    <property type="molecule type" value="Genomic_DNA"/>
</dbReference>
<dbReference type="InterPro" id="IPR011042">
    <property type="entry name" value="6-blade_b-propeller_TolB-like"/>
</dbReference>
<organism evidence="2 3">
    <name type="scientific">Aspergillus wentii DTO 134E9</name>
    <dbReference type="NCBI Taxonomy" id="1073089"/>
    <lineage>
        <taxon>Eukaryota</taxon>
        <taxon>Fungi</taxon>
        <taxon>Dikarya</taxon>
        <taxon>Ascomycota</taxon>
        <taxon>Pezizomycotina</taxon>
        <taxon>Eurotiomycetes</taxon>
        <taxon>Eurotiomycetidae</taxon>
        <taxon>Eurotiales</taxon>
        <taxon>Aspergillaceae</taxon>
        <taxon>Aspergillus</taxon>
        <taxon>Aspergillus subgen. Cremei</taxon>
    </lineage>
</organism>
<reference evidence="3" key="1">
    <citation type="journal article" date="2017" name="Genome Biol.">
        <title>Comparative genomics reveals high biological diversity and specific adaptations in the industrially and medically important fungal genus Aspergillus.</title>
        <authorList>
            <person name="de Vries R.P."/>
            <person name="Riley R."/>
            <person name="Wiebenga A."/>
            <person name="Aguilar-Osorio G."/>
            <person name="Amillis S."/>
            <person name="Uchima C.A."/>
            <person name="Anderluh G."/>
            <person name="Asadollahi M."/>
            <person name="Askin M."/>
            <person name="Barry K."/>
            <person name="Battaglia E."/>
            <person name="Bayram O."/>
            <person name="Benocci T."/>
            <person name="Braus-Stromeyer S.A."/>
            <person name="Caldana C."/>
            <person name="Canovas D."/>
            <person name="Cerqueira G.C."/>
            <person name="Chen F."/>
            <person name="Chen W."/>
            <person name="Choi C."/>
            <person name="Clum A."/>
            <person name="Dos Santos R.A."/>
            <person name="Damasio A.R."/>
            <person name="Diallinas G."/>
            <person name="Emri T."/>
            <person name="Fekete E."/>
            <person name="Flipphi M."/>
            <person name="Freyberg S."/>
            <person name="Gallo A."/>
            <person name="Gournas C."/>
            <person name="Habgood R."/>
            <person name="Hainaut M."/>
            <person name="Harispe M.L."/>
            <person name="Henrissat B."/>
            <person name="Hilden K.S."/>
            <person name="Hope R."/>
            <person name="Hossain A."/>
            <person name="Karabika E."/>
            <person name="Karaffa L."/>
            <person name="Karanyi Z."/>
            <person name="Krasevec N."/>
            <person name="Kuo A."/>
            <person name="Kusch H."/>
            <person name="LaButti K."/>
            <person name="Lagendijk E.L."/>
            <person name="Lapidus A."/>
            <person name="Levasseur A."/>
            <person name="Lindquist E."/>
            <person name="Lipzen A."/>
            <person name="Logrieco A.F."/>
            <person name="MacCabe A."/>
            <person name="Maekelae M.R."/>
            <person name="Malavazi I."/>
            <person name="Melin P."/>
            <person name="Meyer V."/>
            <person name="Mielnichuk N."/>
            <person name="Miskei M."/>
            <person name="Molnar A.P."/>
            <person name="Mule G."/>
            <person name="Ngan C.Y."/>
            <person name="Orejas M."/>
            <person name="Orosz E."/>
            <person name="Ouedraogo J.P."/>
            <person name="Overkamp K.M."/>
            <person name="Park H.-S."/>
            <person name="Perrone G."/>
            <person name="Piumi F."/>
            <person name="Punt P.J."/>
            <person name="Ram A.F."/>
            <person name="Ramon A."/>
            <person name="Rauscher S."/>
            <person name="Record E."/>
            <person name="Riano-Pachon D.M."/>
            <person name="Robert V."/>
            <person name="Roehrig J."/>
            <person name="Ruller R."/>
            <person name="Salamov A."/>
            <person name="Salih N.S."/>
            <person name="Samson R.A."/>
            <person name="Sandor E."/>
            <person name="Sanguinetti M."/>
            <person name="Schuetze T."/>
            <person name="Sepcic K."/>
            <person name="Shelest E."/>
            <person name="Sherlock G."/>
            <person name="Sophianopoulou V."/>
            <person name="Squina F.M."/>
            <person name="Sun H."/>
            <person name="Susca A."/>
            <person name="Todd R.B."/>
            <person name="Tsang A."/>
            <person name="Unkles S.E."/>
            <person name="van de Wiele N."/>
            <person name="van Rossen-Uffink D."/>
            <person name="Oliveira J.V."/>
            <person name="Vesth T.C."/>
            <person name="Visser J."/>
            <person name="Yu J.-H."/>
            <person name="Zhou M."/>
            <person name="Andersen M.R."/>
            <person name="Archer D.B."/>
            <person name="Baker S.E."/>
            <person name="Benoit I."/>
            <person name="Brakhage A.A."/>
            <person name="Braus G.H."/>
            <person name="Fischer R."/>
            <person name="Frisvad J.C."/>
            <person name="Goldman G.H."/>
            <person name="Houbraken J."/>
            <person name="Oakley B."/>
            <person name="Pocsi I."/>
            <person name="Scazzocchio C."/>
            <person name="Seiboth B."/>
            <person name="vanKuyk P.A."/>
            <person name="Wortman J."/>
            <person name="Dyer P.S."/>
            <person name="Grigoriev I.V."/>
        </authorList>
    </citation>
    <scope>NUCLEOTIDE SEQUENCE [LARGE SCALE GENOMIC DNA]</scope>
    <source>
        <strain evidence="3">DTO 134E9</strain>
    </source>
</reference>
<dbReference type="RefSeq" id="XP_040684372.1">
    <property type="nucleotide sequence ID" value="XM_040838173.1"/>
</dbReference>
<dbReference type="PANTHER" id="PTHR47572:SF5">
    <property type="entry name" value="BLR2277 PROTEIN"/>
    <property type="match status" value="1"/>
</dbReference>
<evidence type="ECO:0000259" key="1">
    <source>
        <dbReference type="Pfam" id="PF08450"/>
    </source>
</evidence>
<feature type="domain" description="SMP-30/Gluconolactonase/LRE-like region" evidence="1">
    <location>
        <begin position="38"/>
        <end position="237"/>
    </location>
</feature>
<dbReference type="VEuPathDB" id="FungiDB:ASPWEDRAFT_55221"/>
<dbReference type="SUPFAM" id="SSF63829">
    <property type="entry name" value="Calcium-dependent phosphotriesterase"/>
    <property type="match status" value="1"/>
</dbReference>
<dbReference type="STRING" id="1073089.A0A1L9R6Z5"/>
<dbReference type="InterPro" id="IPR013658">
    <property type="entry name" value="SGL"/>
</dbReference>
<dbReference type="Gene3D" id="2.120.10.30">
    <property type="entry name" value="TolB, C-terminal domain"/>
    <property type="match status" value="1"/>
</dbReference>
<dbReference type="Pfam" id="PF08450">
    <property type="entry name" value="SGL"/>
    <property type="match status" value="1"/>
</dbReference>
<keyword evidence="3" id="KW-1185">Reference proteome</keyword>
<dbReference type="InterPro" id="IPR051262">
    <property type="entry name" value="SMP-30/CGR1_Lactonase"/>
</dbReference>
<gene>
    <name evidence="2" type="ORF">ASPWEDRAFT_55221</name>
</gene>
<sequence length="282" mass="31238">MTITAQQWTSLPSEFRRLGSSEHSQNQKRGRPLESFLEGPLFVPTLSLLFVVDILYGRIFSIDPNTTAWSLIIEYDGEPNGLAWNPITRTIIIADFKQGILSLDPQTKSLTTLVSCHHGERLKGPNDLIVTTDSTIFFTDQGMTGLHDPSGHVYRLDPDDLLDMILANGPSPNDLILNRDRSALFVAMTRDNSVWHIPFYPDGSVQRVDRVSSYFGIGGPDGMTLDEEGNVFVAHSTPGTGTINLTWGGEDSNVLYIVESETGSILMVKWHCSGWLATRQSI</sequence>
<dbReference type="GeneID" id="63754021"/>
<name>A0A1L9R6Z5_ASPWE</name>
<dbReference type="PANTHER" id="PTHR47572">
    <property type="entry name" value="LIPOPROTEIN-RELATED"/>
    <property type="match status" value="1"/>
</dbReference>
<protein>
    <recommendedName>
        <fullName evidence="1">SMP-30/Gluconolactonase/LRE-like region domain-containing protein</fullName>
    </recommendedName>
</protein>
<proteinExistence type="predicted"/>
<dbReference type="OrthoDB" id="423498at2759"/>
<evidence type="ECO:0000313" key="3">
    <source>
        <dbReference type="Proteomes" id="UP000184383"/>
    </source>
</evidence>
<dbReference type="Proteomes" id="UP000184383">
    <property type="component" value="Unassembled WGS sequence"/>
</dbReference>
<evidence type="ECO:0000313" key="2">
    <source>
        <dbReference type="EMBL" id="OJJ30695.1"/>
    </source>
</evidence>
<dbReference type="AlphaFoldDB" id="A0A1L9R6Z5"/>